<evidence type="ECO:0000256" key="3">
    <source>
        <dbReference type="ARBA" id="ARBA00022691"/>
    </source>
</evidence>
<protein>
    <recommendedName>
        <fullName evidence="7">Caffeoyl-CoA O-methyltransferase</fullName>
    </recommendedName>
</protein>
<dbReference type="InterPro" id="IPR029063">
    <property type="entry name" value="SAM-dependent_MTases_sf"/>
</dbReference>
<dbReference type="InterPro" id="IPR002935">
    <property type="entry name" value="SAM_O-MeTrfase"/>
</dbReference>
<keyword evidence="2" id="KW-0808">Transferase</keyword>
<evidence type="ECO:0000256" key="4">
    <source>
        <dbReference type="ARBA" id="ARBA00023453"/>
    </source>
</evidence>
<dbReference type="InterPro" id="IPR050362">
    <property type="entry name" value="Cation-dep_OMT"/>
</dbReference>
<evidence type="ECO:0000313" key="6">
    <source>
        <dbReference type="Proteomes" id="UP001415857"/>
    </source>
</evidence>
<proteinExistence type="inferred from homology"/>
<evidence type="ECO:0008006" key="7">
    <source>
        <dbReference type="Google" id="ProtNLM"/>
    </source>
</evidence>
<dbReference type="PANTHER" id="PTHR10509">
    <property type="entry name" value="O-METHYLTRANSFERASE-RELATED"/>
    <property type="match status" value="1"/>
</dbReference>
<dbReference type="Gene3D" id="3.40.50.150">
    <property type="entry name" value="Vaccinia Virus protein VP39"/>
    <property type="match status" value="1"/>
</dbReference>
<keyword evidence="3" id="KW-0949">S-adenosyl-L-methionine</keyword>
<accession>A0AAP0WS93</accession>
<dbReference type="GO" id="GO:0008171">
    <property type="term" value="F:O-methyltransferase activity"/>
    <property type="evidence" value="ECO:0007669"/>
    <property type="project" value="InterPro"/>
</dbReference>
<dbReference type="Proteomes" id="UP001415857">
    <property type="component" value="Unassembled WGS sequence"/>
</dbReference>
<keyword evidence="6" id="KW-1185">Reference proteome</keyword>
<keyword evidence="1" id="KW-0489">Methyltransferase</keyword>
<dbReference type="AlphaFoldDB" id="A0AAP0WS93"/>
<evidence type="ECO:0000256" key="2">
    <source>
        <dbReference type="ARBA" id="ARBA00022679"/>
    </source>
</evidence>
<dbReference type="GO" id="GO:0032259">
    <property type="term" value="P:methylation"/>
    <property type="evidence" value="ECO:0007669"/>
    <property type="project" value="UniProtKB-KW"/>
</dbReference>
<dbReference type="GO" id="GO:0008757">
    <property type="term" value="F:S-adenosylmethionine-dependent methyltransferase activity"/>
    <property type="evidence" value="ECO:0007669"/>
    <property type="project" value="TreeGrafter"/>
</dbReference>
<dbReference type="EMBL" id="JBBPBK010000011">
    <property type="protein sequence ID" value="KAK9275575.1"/>
    <property type="molecule type" value="Genomic_DNA"/>
</dbReference>
<reference evidence="5 6" key="1">
    <citation type="journal article" date="2024" name="Plant J.">
        <title>Genome sequences and population genomics reveal climatic adaptation and genomic divergence between two closely related sweetgum species.</title>
        <authorList>
            <person name="Xu W.Q."/>
            <person name="Ren C.Q."/>
            <person name="Zhang X.Y."/>
            <person name="Comes H.P."/>
            <person name="Liu X.H."/>
            <person name="Li Y.G."/>
            <person name="Kettle C.J."/>
            <person name="Jalonen R."/>
            <person name="Gaisberger H."/>
            <person name="Ma Y.Z."/>
            <person name="Qiu Y.X."/>
        </authorList>
    </citation>
    <scope>NUCLEOTIDE SEQUENCE [LARGE SCALE GENOMIC DNA]</scope>
    <source>
        <strain evidence="5">Hangzhou</strain>
    </source>
</reference>
<dbReference type="Pfam" id="PF01596">
    <property type="entry name" value="Methyltransf_3"/>
    <property type="match status" value="1"/>
</dbReference>
<dbReference type="PANTHER" id="PTHR10509:SF82">
    <property type="entry name" value="CAFFEOYL-COA O-METHYLTRANSFERASE-LIKE"/>
    <property type="match status" value="1"/>
</dbReference>
<comment type="similarity">
    <text evidence="4">Belongs to the class I-like SAM-binding methyltransferase superfamily. Cation-dependent O-methyltransferase family.</text>
</comment>
<dbReference type="SUPFAM" id="SSF53335">
    <property type="entry name" value="S-adenosyl-L-methionine-dependent methyltransferases"/>
    <property type="match status" value="1"/>
</dbReference>
<evidence type="ECO:0000313" key="5">
    <source>
        <dbReference type="EMBL" id="KAK9275575.1"/>
    </source>
</evidence>
<comment type="caution">
    <text evidence="5">The sequence shown here is derived from an EMBL/GenBank/DDBJ whole genome shotgun (WGS) entry which is preliminary data.</text>
</comment>
<name>A0AAP0WS93_LIQFO</name>
<organism evidence="5 6">
    <name type="scientific">Liquidambar formosana</name>
    <name type="common">Formosan gum</name>
    <dbReference type="NCBI Taxonomy" id="63359"/>
    <lineage>
        <taxon>Eukaryota</taxon>
        <taxon>Viridiplantae</taxon>
        <taxon>Streptophyta</taxon>
        <taxon>Embryophyta</taxon>
        <taxon>Tracheophyta</taxon>
        <taxon>Spermatophyta</taxon>
        <taxon>Magnoliopsida</taxon>
        <taxon>eudicotyledons</taxon>
        <taxon>Gunneridae</taxon>
        <taxon>Pentapetalae</taxon>
        <taxon>Saxifragales</taxon>
        <taxon>Altingiaceae</taxon>
        <taxon>Liquidambar</taxon>
    </lineage>
</organism>
<evidence type="ECO:0000256" key="1">
    <source>
        <dbReference type="ARBA" id="ARBA00022603"/>
    </source>
</evidence>
<gene>
    <name evidence="5" type="ORF">L1049_022842</name>
</gene>
<sequence length="102" mass="11419">MTIRGISNSLHPENNHLVVFECQVGFLTRYPGQLMAMLLKLLNAKKRIEVGVFTGHSLLLTALSIPDDGKVEGMEHLTPSFDKIWVATDESSDLQVHRFLSN</sequence>